<dbReference type="InterPro" id="IPR035979">
    <property type="entry name" value="RBD_domain_sf"/>
</dbReference>
<protein>
    <recommendedName>
        <fullName evidence="2">RRM domain-containing protein</fullName>
    </recommendedName>
</protein>
<dbReference type="InterPro" id="IPR012677">
    <property type="entry name" value="Nucleotide-bd_a/b_plait_sf"/>
</dbReference>
<evidence type="ECO:0000259" key="2">
    <source>
        <dbReference type="Pfam" id="PF00076"/>
    </source>
</evidence>
<dbReference type="OrthoDB" id="266020at2759"/>
<dbReference type="EMBL" id="JAKOGI010001619">
    <property type="protein sequence ID" value="KAJ8424727.1"/>
    <property type="molecule type" value="Genomic_DNA"/>
</dbReference>
<sequence length="152" mass="16891">MDTYVPDKFGRRSGRKYGFVRFGEKEKGEKAIEGMNGKFVGGHKLDVPSCDSSIEDGEEIDSTLPLFDGPLELEFQLHEKSERCKPSNMGKKSSSKKSKSNHESPTPTEIAKEALDFGKSLGISVIGNEAPTIRKITRSLRKELENKRQSKG</sequence>
<name>A0A9Q1JH13_9CARY</name>
<evidence type="ECO:0000313" key="4">
    <source>
        <dbReference type="Proteomes" id="UP001153076"/>
    </source>
</evidence>
<dbReference type="InterPro" id="IPR000504">
    <property type="entry name" value="RRM_dom"/>
</dbReference>
<comment type="caution">
    <text evidence="3">The sequence shown here is derived from an EMBL/GenBank/DDBJ whole genome shotgun (WGS) entry which is preliminary data.</text>
</comment>
<organism evidence="3 4">
    <name type="scientific">Carnegiea gigantea</name>
    <dbReference type="NCBI Taxonomy" id="171969"/>
    <lineage>
        <taxon>Eukaryota</taxon>
        <taxon>Viridiplantae</taxon>
        <taxon>Streptophyta</taxon>
        <taxon>Embryophyta</taxon>
        <taxon>Tracheophyta</taxon>
        <taxon>Spermatophyta</taxon>
        <taxon>Magnoliopsida</taxon>
        <taxon>eudicotyledons</taxon>
        <taxon>Gunneridae</taxon>
        <taxon>Pentapetalae</taxon>
        <taxon>Caryophyllales</taxon>
        <taxon>Cactineae</taxon>
        <taxon>Cactaceae</taxon>
        <taxon>Cactoideae</taxon>
        <taxon>Echinocereeae</taxon>
        <taxon>Carnegiea</taxon>
    </lineage>
</organism>
<evidence type="ECO:0000313" key="3">
    <source>
        <dbReference type="EMBL" id="KAJ8424727.1"/>
    </source>
</evidence>
<reference evidence="3" key="1">
    <citation type="submission" date="2022-04" db="EMBL/GenBank/DDBJ databases">
        <title>Carnegiea gigantea Genome sequencing and assembly v2.</title>
        <authorList>
            <person name="Copetti D."/>
            <person name="Sanderson M.J."/>
            <person name="Burquez A."/>
            <person name="Wojciechowski M.F."/>
        </authorList>
    </citation>
    <scope>NUCLEOTIDE SEQUENCE</scope>
    <source>
        <strain evidence="3">SGP5-SGP5p</strain>
        <tissue evidence="3">Aerial part</tissue>
    </source>
</reference>
<evidence type="ECO:0000256" key="1">
    <source>
        <dbReference type="SAM" id="MobiDB-lite"/>
    </source>
</evidence>
<feature type="domain" description="RRM" evidence="2">
    <location>
        <begin position="8"/>
        <end position="45"/>
    </location>
</feature>
<proteinExistence type="predicted"/>
<feature type="region of interest" description="Disordered" evidence="1">
    <location>
        <begin position="79"/>
        <end position="110"/>
    </location>
</feature>
<accession>A0A9Q1JH13</accession>
<dbReference type="Gene3D" id="3.30.70.330">
    <property type="match status" value="1"/>
</dbReference>
<gene>
    <name evidence="3" type="ORF">Cgig2_023391</name>
</gene>
<dbReference type="AlphaFoldDB" id="A0A9Q1JH13"/>
<dbReference type="GO" id="GO:0003723">
    <property type="term" value="F:RNA binding"/>
    <property type="evidence" value="ECO:0007669"/>
    <property type="project" value="InterPro"/>
</dbReference>
<dbReference type="Pfam" id="PF00076">
    <property type="entry name" value="RRM_1"/>
    <property type="match status" value="1"/>
</dbReference>
<dbReference type="Proteomes" id="UP001153076">
    <property type="component" value="Unassembled WGS sequence"/>
</dbReference>
<dbReference type="SUPFAM" id="SSF54928">
    <property type="entry name" value="RNA-binding domain, RBD"/>
    <property type="match status" value="1"/>
</dbReference>
<keyword evidence="4" id="KW-1185">Reference proteome</keyword>